<dbReference type="GO" id="GO:0004526">
    <property type="term" value="F:ribonuclease P activity"/>
    <property type="evidence" value="ECO:0007669"/>
    <property type="project" value="UniProtKB-UniRule"/>
</dbReference>
<comment type="function">
    <text evidence="1 7">RNaseP catalyzes the removal of the 5'-leader sequence from pre-tRNA to produce the mature 5'-terminus. It can also cleave other RNA substrates such as 4.5S RNA. The protein component plays an auxiliary but essential role in vivo by binding to the 5'-leader sequence and broadening the substrate specificity of the ribozyme.</text>
</comment>
<evidence type="ECO:0000256" key="8">
    <source>
        <dbReference type="NCBIfam" id="TIGR00188"/>
    </source>
</evidence>
<dbReference type="SMR" id="A0A1D2QSC6"/>
<evidence type="ECO:0000256" key="7">
    <source>
        <dbReference type="HAMAP-Rule" id="MF_00227"/>
    </source>
</evidence>
<dbReference type="InterPro" id="IPR000100">
    <property type="entry name" value="RNase_P"/>
</dbReference>
<evidence type="ECO:0000313" key="10">
    <source>
        <dbReference type="Proteomes" id="UP000242502"/>
    </source>
</evidence>
<dbReference type="NCBIfam" id="TIGR00188">
    <property type="entry name" value="rnpA"/>
    <property type="match status" value="1"/>
</dbReference>
<sequence length="130" mass="14980">MDVVSPKKFCKLQRLLNAGDFQNVFSGPPFRSSHQHCLILAKPNKLSYARLGLIIAKKHIRLAVQRNRIKRLIRESFRQQQRNLVGIDAIVLARKGLGDLDNPTIIKIMNQQWLKIQKKAHSQNHKPKAE</sequence>
<keyword evidence="3 7" id="KW-0540">Nuclease</keyword>
<evidence type="ECO:0000256" key="5">
    <source>
        <dbReference type="ARBA" id="ARBA00022801"/>
    </source>
</evidence>
<dbReference type="GO" id="GO:0030677">
    <property type="term" value="C:ribonuclease P complex"/>
    <property type="evidence" value="ECO:0007669"/>
    <property type="project" value="TreeGrafter"/>
</dbReference>
<dbReference type="SUPFAM" id="SSF54211">
    <property type="entry name" value="Ribosomal protein S5 domain 2-like"/>
    <property type="match status" value="1"/>
</dbReference>
<dbReference type="PANTHER" id="PTHR33992">
    <property type="entry name" value="RIBONUCLEASE P PROTEIN COMPONENT"/>
    <property type="match status" value="1"/>
</dbReference>
<dbReference type="GO" id="GO:0042781">
    <property type="term" value="F:3'-tRNA processing endoribonuclease activity"/>
    <property type="evidence" value="ECO:0007669"/>
    <property type="project" value="TreeGrafter"/>
</dbReference>
<keyword evidence="5 7" id="KW-0378">Hydrolase</keyword>
<evidence type="ECO:0000256" key="6">
    <source>
        <dbReference type="ARBA" id="ARBA00022884"/>
    </source>
</evidence>
<comment type="similarity">
    <text evidence="7">Belongs to the RnpA family.</text>
</comment>
<dbReference type="AlphaFoldDB" id="A0A1D2QSC6"/>
<evidence type="ECO:0000256" key="4">
    <source>
        <dbReference type="ARBA" id="ARBA00022759"/>
    </source>
</evidence>
<dbReference type="InterPro" id="IPR014721">
    <property type="entry name" value="Ribsml_uS5_D2-typ_fold_subgr"/>
</dbReference>
<dbReference type="EC" id="3.1.26.5" evidence="7 8"/>
<accession>A0A1D2QSC6</accession>
<reference evidence="9 10" key="1">
    <citation type="journal article" date="2016" name="Appl. Environ. Microbiol.">
        <title>Lack of Overt Genome Reduction in the Bryostatin-Producing Bryozoan Symbiont "Candidatus Endobugula sertula".</title>
        <authorList>
            <person name="Miller I.J."/>
            <person name="Vanee N."/>
            <person name="Fong S.S."/>
            <person name="Lim-Fong G.E."/>
            <person name="Kwan J.C."/>
        </authorList>
    </citation>
    <scope>NUCLEOTIDE SEQUENCE [LARGE SCALE GENOMIC DNA]</scope>
    <source>
        <strain evidence="9">AB1-4</strain>
    </source>
</reference>
<dbReference type="InterPro" id="IPR020539">
    <property type="entry name" value="RNase_P_CS"/>
</dbReference>
<dbReference type="Gene3D" id="3.30.230.10">
    <property type="match status" value="1"/>
</dbReference>
<proteinExistence type="inferred from homology"/>
<name>A0A1D2QSC6_9GAMM</name>
<comment type="subunit">
    <text evidence="7">Consists of a catalytic RNA component (M1 or rnpB) and a protein subunit.</text>
</comment>
<protein>
    <recommendedName>
        <fullName evidence="7 8">Ribonuclease P protein component</fullName>
        <shortName evidence="7">RNase P protein</shortName>
        <shortName evidence="7">RNaseP protein</shortName>
        <ecNumber evidence="7 8">3.1.26.5</ecNumber>
    </recommendedName>
    <alternativeName>
        <fullName evidence="7">Protein C5</fullName>
    </alternativeName>
</protein>
<evidence type="ECO:0000256" key="2">
    <source>
        <dbReference type="ARBA" id="ARBA00022694"/>
    </source>
</evidence>
<dbReference type="PROSITE" id="PS00648">
    <property type="entry name" value="RIBONUCLEASE_P"/>
    <property type="match status" value="1"/>
</dbReference>
<comment type="catalytic activity">
    <reaction evidence="7">
        <text>Endonucleolytic cleavage of RNA, removing 5'-extranucleotides from tRNA precursor.</text>
        <dbReference type="EC" id="3.1.26.5"/>
    </reaction>
</comment>
<dbReference type="GO" id="GO:0000049">
    <property type="term" value="F:tRNA binding"/>
    <property type="evidence" value="ECO:0007669"/>
    <property type="project" value="UniProtKB-UniRule"/>
</dbReference>
<evidence type="ECO:0000256" key="3">
    <source>
        <dbReference type="ARBA" id="ARBA00022722"/>
    </source>
</evidence>
<dbReference type="Proteomes" id="UP000242502">
    <property type="component" value="Unassembled WGS sequence"/>
</dbReference>
<gene>
    <name evidence="7" type="primary">rnpA</name>
    <name evidence="9" type="ORF">AB835_03585</name>
</gene>
<dbReference type="STRING" id="62101.AB835_03585"/>
<keyword evidence="4 7" id="KW-0255">Endonuclease</keyword>
<dbReference type="GO" id="GO:0001682">
    <property type="term" value="P:tRNA 5'-leader removal"/>
    <property type="evidence" value="ECO:0007669"/>
    <property type="project" value="UniProtKB-UniRule"/>
</dbReference>
<dbReference type="InterPro" id="IPR020568">
    <property type="entry name" value="Ribosomal_Su5_D2-typ_SF"/>
</dbReference>
<dbReference type="HAMAP" id="MF_00227">
    <property type="entry name" value="RNase_P"/>
    <property type="match status" value="1"/>
</dbReference>
<keyword evidence="6 7" id="KW-0694">RNA-binding</keyword>
<dbReference type="Pfam" id="PF00825">
    <property type="entry name" value="Ribonuclease_P"/>
    <property type="match status" value="1"/>
</dbReference>
<dbReference type="PANTHER" id="PTHR33992:SF1">
    <property type="entry name" value="RIBONUCLEASE P PROTEIN COMPONENT"/>
    <property type="match status" value="1"/>
</dbReference>
<evidence type="ECO:0000256" key="1">
    <source>
        <dbReference type="ARBA" id="ARBA00002663"/>
    </source>
</evidence>
<keyword evidence="2 7" id="KW-0819">tRNA processing</keyword>
<organism evidence="9 10">
    <name type="scientific">Candidatus Endobugula sertula</name>
    <name type="common">Bugula neritina bacterial symbiont</name>
    <dbReference type="NCBI Taxonomy" id="62101"/>
    <lineage>
        <taxon>Bacteria</taxon>
        <taxon>Pseudomonadati</taxon>
        <taxon>Pseudomonadota</taxon>
        <taxon>Gammaproteobacteria</taxon>
        <taxon>Cellvibrionales</taxon>
        <taxon>Cellvibrionaceae</taxon>
        <taxon>Candidatus Endobugula</taxon>
    </lineage>
</organism>
<dbReference type="EMBL" id="MDLC01000009">
    <property type="protein sequence ID" value="ODS24453.1"/>
    <property type="molecule type" value="Genomic_DNA"/>
</dbReference>
<comment type="caution">
    <text evidence="9">The sequence shown here is derived from an EMBL/GenBank/DDBJ whole genome shotgun (WGS) entry which is preliminary data.</text>
</comment>
<evidence type="ECO:0000313" key="9">
    <source>
        <dbReference type="EMBL" id="ODS24453.1"/>
    </source>
</evidence>